<gene>
    <name evidence="2" type="ORF">CU098_009257</name>
</gene>
<evidence type="ECO:0000313" key="3">
    <source>
        <dbReference type="Proteomes" id="UP000253551"/>
    </source>
</evidence>
<dbReference type="PANTHER" id="PTHR43991">
    <property type="entry name" value="WD REPEAT PROTEIN (AFU_ORTHOLOGUE AFUA_8G05640)-RELATED"/>
    <property type="match status" value="1"/>
</dbReference>
<reference evidence="2 3" key="1">
    <citation type="journal article" date="2018" name="G3 (Bethesda)">
        <title>Phylogenetic and Phylogenomic Definition of Rhizopus Species.</title>
        <authorList>
            <person name="Gryganskyi A.P."/>
            <person name="Golan J."/>
            <person name="Dolatabadi S."/>
            <person name="Mondo S."/>
            <person name="Robb S."/>
            <person name="Idnurm A."/>
            <person name="Muszewska A."/>
            <person name="Steczkiewicz K."/>
            <person name="Masonjones S."/>
            <person name="Liao H.L."/>
            <person name="Gajdeczka M.T."/>
            <person name="Anike F."/>
            <person name="Vuek A."/>
            <person name="Anishchenko I.M."/>
            <person name="Voigt K."/>
            <person name="de Hoog G.S."/>
            <person name="Smith M.E."/>
            <person name="Heitman J."/>
            <person name="Vilgalys R."/>
            <person name="Stajich J.E."/>
        </authorList>
    </citation>
    <scope>NUCLEOTIDE SEQUENCE [LARGE SCALE GENOMIC DNA]</scope>
    <source>
        <strain evidence="2 3">LSU 92-RS-03</strain>
    </source>
</reference>
<organism evidence="2 3">
    <name type="scientific">Rhizopus stolonifer</name>
    <name type="common">Rhizopus nigricans</name>
    <dbReference type="NCBI Taxonomy" id="4846"/>
    <lineage>
        <taxon>Eukaryota</taxon>
        <taxon>Fungi</taxon>
        <taxon>Fungi incertae sedis</taxon>
        <taxon>Mucoromycota</taxon>
        <taxon>Mucoromycotina</taxon>
        <taxon>Mucoromycetes</taxon>
        <taxon>Mucorales</taxon>
        <taxon>Mucorineae</taxon>
        <taxon>Rhizopodaceae</taxon>
        <taxon>Rhizopus</taxon>
    </lineage>
</organism>
<dbReference type="Proteomes" id="UP000253551">
    <property type="component" value="Unassembled WGS sequence"/>
</dbReference>
<sequence>MTDKEDDMVSTTSNDSDYSLDYEYIGPREPNIRQDTDSDCSELSDSPGHGGFDMWDEDPHSTNEFTWDSNDMKLTHSIKIRQTELKKYWPHQSFYNHNKGWPLQLPLSCSTTNHDQSANSLCLLLSDLGVSERLHAIYRDRIIECGAQMGDARPVKQEHENDTTWLESQDTNSHLPSKSIDNDLFNETHAFVSLSPSIQQQQQQQNTPCLLGSPDPIRLLSKCVPYTKYIQRSDIPTAHTLNTYLSLSFEPLCFEEKYGYMAIGGLEGEFEIYCCMEEQPHKIFGTQFKGKNNVLLMTNAIQIVRLFPHTHLLIVSMNDAGLLVYSLSKHDNNHHLVSLVHHIPSFSRMPINDARLSPDGQHLVCVGDDAFLFYLPFTLPLAQPQQIPIPTTASYYSSQHISWSKSSLYFAHTSDTDHHVLVWRVLPRLEMIHRIDAGGSTLAIRFHPEHEGVLAFSNRYGYLHTVDLEEAKPNQLSTEDPDWMPRQEITMVSFRGEKNRRLRILAKINGIQWSRDGKHLYVSTKKRVLVYQFMKSNQVDSLERLATEKILTILETRKRQFKSSIETFKKETKKFKKDLDQLPECIQKKLKQHHLASH</sequence>
<dbReference type="Gene3D" id="2.130.10.10">
    <property type="entry name" value="YVTN repeat-like/Quinoprotein amine dehydrogenase"/>
    <property type="match status" value="1"/>
</dbReference>
<feature type="region of interest" description="Disordered" evidence="1">
    <location>
        <begin position="1"/>
        <end position="52"/>
    </location>
</feature>
<dbReference type="OrthoDB" id="418169at2759"/>
<dbReference type="SUPFAM" id="SSF50978">
    <property type="entry name" value="WD40 repeat-like"/>
    <property type="match status" value="1"/>
</dbReference>
<dbReference type="EMBL" id="PJQM01002731">
    <property type="protein sequence ID" value="RCH93191.1"/>
    <property type="molecule type" value="Genomic_DNA"/>
</dbReference>
<keyword evidence="3" id="KW-1185">Reference proteome</keyword>
<comment type="caution">
    <text evidence="2">The sequence shown here is derived from an EMBL/GenBank/DDBJ whole genome shotgun (WGS) entry which is preliminary data.</text>
</comment>
<accession>A0A367JU24</accession>
<protein>
    <submittedName>
        <fullName evidence="2">Uncharacterized protein</fullName>
    </submittedName>
</protein>
<dbReference type="PANTHER" id="PTHR43991:SF9">
    <property type="entry name" value="DUF2415 DOMAIN-CONTAINING PROTEIN"/>
    <property type="match status" value="1"/>
</dbReference>
<dbReference type="AlphaFoldDB" id="A0A367JU24"/>
<dbReference type="InterPro" id="IPR036322">
    <property type="entry name" value="WD40_repeat_dom_sf"/>
</dbReference>
<evidence type="ECO:0000256" key="1">
    <source>
        <dbReference type="SAM" id="MobiDB-lite"/>
    </source>
</evidence>
<dbReference type="InterPro" id="IPR015943">
    <property type="entry name" value="WD40/YVTN_repeat-like_dom_sf"/>
</dbReference>
<evidence type="ECO:0000313" key="2">
    <source>
        <dbReference type="EMBL" id="RCH93191.1"/>
    </source>
</evidence>
<proteinExistence type="predicted"/>
<name>A0A367JU24_RHIST</name>